<evidence type="ECO:0000313" key="2">
    <source>
        <dbReference type="EMBL" id="MBM4567474.1"/>
    </source>
</evidence>
<accession>A0A9Q2PFN4</accession>
<evidence type="ECO:0000313" key="3">
    <source>
        <dbReference type="EMBL" id="NKT78197.1"/>
    </source>
</evidence>
<reference evidence="2" key="1">
    <citation type="submission" date="2019-11" db="EMBL/GenBank/DDBJ databases">
        <title>Spread of Macrolides and rifampicin resistant Rhodococcus equi in clinical isolates in the USA.</title>
        <authorList>
            <person name="Alvarez-Narvaez S."/>
            <person name="Huber L."/>
            <person name="Cohen N.D."/>
            <person name="Slovis N."/>
            <person name="Greiter M."/>
            <person name="Giguere S."/>
            <person name="Hart K."/>
        </authorList>
    </citation>
    <scope>NUCLEOTIDE SEQUENCE</scope>
    <source>
        <strain evidence="2">Lh_17</strain>
    </source>
</reference>
<dbReference type="Proteomes" id="UP000603463">
    <property type="component" value="Unassembled WGS sequence"/>
</dbReference>
<reference evidence="3" key="2">
    <citation type="journal article" date="2020" name="Environ. Microbiol.">
        <title>The novel and transferable erm(51) gene confers Macrolides, Lincosamides, and Streptogramins B (MLSB) resistance to clonal Rhodococcus equi in the environment.</title>
        <authorList>
            <person name="Huber L."/>
            <person name="Giguere S."/>
            <person name="Slovis N.M."/>
            <person name="Alvarez-Narvaez S."/>
            <person name="Hart K.A."/>
            <person name="Greiter M."/>
            <person name="Morris E.R.A."/>
            <person name="Cohen N.D."/>
        </authorList>
    </citation>
    <scope>NUCLEOTIDE SEQUENCE</scope>
    <source>
        <strain evidence="3">Lh_116_1</strain>
    </source>
</reference>
<comment type="caution">
    <text evidence="2">The sequence shown here is derived from an EMBL/GenBank/DDBJ whole genome shotgun (WGS) entry which is preliminary data.</text>
</comment>
<sequence length="261" mass="29124">MHDTTALAPSNTGSPFDEIRQVRPDGTEFWSARKLAQILEYETWRNFSAAIDRAMLAAENTKTDVTSEFVGVNKLVPYGNDAYRSIEDYELSRFACYLVAMNGDPRKSAIASAQAYFAIRTRQAERIETVVRDEIATAKGRMELLGLAKGLIDDRHLEAKARLVLARGLGEAPELDLATTPLYAQTYLEQKGVAKDEIKSISPTFGKRIKAAFVLKHGCDPKQYPLETKSGQIRPVNAYTEADRSLFDDVWDQYYAKGDAA</sequence>
<feature type="domain" description="Bro-N" evidence="1">
    <location>
        <begin position="18"/>
        <end position="113"/>
    </location>
</feature>
<organism evidence="2 4">
    <name type="scientific">Rhodococcus hoagii</name>
    <name type="common">Corynebacterium equii</name>
    <dbReference type="NCBI Taxonomy" id="43767"/>
    <lineage>
        <taxon>Bacteria</taxon>
        <taxon>Bacillati</taxon>
        <taxon>Actinomycetota</taxon>
        <taxon>Actinomycetes</taxon>
        <taxon>Mycobacteriales</taxon>
        <taxon>Nocardiaceae</taxon>
        <taxon>Prescottella</taxon>
    </lineage>
</organism>
<dbReference type="Pfam" id="PF02498">
    <property type="entry name" value="Bro-N"/>
    <property type="match status" value="1"/>
</dbReference>
<proteinExistence type="predicted"/>
<gene>
    <name evidence="2" type="ORF">GS441_19235</name>
    <name evidence="3" type="ORF">GS882_08785</name>
</gene>
<dbReference type="AlphaFoldDB" id="A0A9Q2PFN4"/>
<evidence type="ECO:0000259" key="1">
    <source>
        <dbReference type="Pfam" id="PF02498"/>
    </source>
</evidence>
<dbReference type="EMBL" id="WVBC01000030">
    <property type="protein sequence ID" value="NKT78197.1"/>
    <property type="molecule type" value="Genomic_DNA"/>
</dbReference>
<protein>
    <recommendedName>
        <fullName evidence="1">Bro-N domain-containing protein</fullName>
    </recommendedName>
</protein>
<dbReference type="Proteomes" id="UP000808906">
    <property type="component" value="Unassembled WGS sequence"/>
</dbReference>
<evidence type="ECO:0000313" key="4">
    <source>
        <dbReference type="Proteomes" id="UP000808906"/>
    </source>
</evidence>
<dbReference type="RefSeq" id="WP_205915006.1">
    <property type="nucleotide sequence ID" value="NZ_CP095477.1"/>
</dbReference>
<name>A0A9Q2PFN4_RHOHA</name>
<dbReference type="InterPro" id="IPR003497">
    <property type="entry name" value="BRO_N_domain"/>
</dbReference>
<dbReference type="EMBL" id="WUXR01000012">
    <property type="protein sequence ID" value="MBM4567474.1"/>
    <property type="molecule type" value="Genomic_DNA"/>
</dbReference>